<dbReference type="CDD" id="cd01347">
    <property type="entry name" value="ligand_gated_channel"/>
    <property type="match status" value="1"/>
</dbReference>
<dbReference type="GO" id="GO:0015675">
    <property type="term" value="P:nickel cation transport"/>
    <property type="evidence" value="ECO:0007669"/>
    <property type="project" value="UniProtKB-KW"/>
</dbReference>
<dbReference type="SUPFAM" id="SSF56935">
    <property type="entry name" value="Porins"/>
    <property type="match status" value="1"/>
</dbReference>
<evidence type="ECO:0000256" key="4">
    <source>
        <dbReference type="ARBA" id="ARBA00022452"/>
    </source>
</evidence>
<proteinExistence type="inferred from homology"/>
<comment type="function">
    <text evidence="17">Transports the metallophore pseudopaline, which is involved in the acquisition of nickel and zinc, and thus enables bacterial growth inside the host, where metal access is limited. Is probably involved in the import of pseudopaline-metal complexes.</text>
</comment>
<evidence type="ECO:0000313" key="25">
    <source>
        <dbReference type="Proteomes" id="UP000198982"/>
    </source>
</evidence>
<evidence type="ECO:0000256" key="1">
    <source>
        <dbReference type="ARBA" id="ARBA00004571"/>
    </source>
</evidence>
<dbReference type="GO" id="GO:0015344">
    <property type="term" value="F:siderophore uptake transmembrane transporter activity"/>
    <property type="evidence" value="ECO:0007669"/>
    <property type="project" value="TreeGrafter"/>
</dbReference>
<keyword evidence="25" id="KW-1185">Reference proteome</keyword>
<keyword evidence="14 19" id="KW-0472">Membrane</keyword>
<evidence type="ECO:0000259" key="22">
    <source>
        <dbReference type="Pfam" id="PF00593"/>
    </source>
</evidence>
<dbReference type="InterPro" id="IPR039426">
    <property type="entry name" value="TonB-dep_rcpt-like"/>
</dbReference>
<dbReference type="RefSeq" id="WP_092314007.1">
    <property type="nucleotide sequence ID" value="NZ_FNTJ01000001.1"/>
</dbReference>
<keyword evidence="16 19" id="KW-0998">Cell outer membrane</keyword>
<protein>
    <recommendedName>
        <fullName evidence="18">Metal-pseudopaline receptor CntO</fullName>
    </recommendedName>
</protein>
<evidence type="ECO:0000256" key="15">
    <source>
        <dbReference type="ARBA" id="ARBA00023170"/>
    </source>
</evidence>
<dbReference type="FunFam" id="2.40.170.20:FF:000005">
    <property type="entry name" value="TonB-dependent siderophore receptor"/>
    <property type="match status" value="1"/>
</dbReference>
<feature type="region of interest" description="Disordered" evidence="21">
    <location>
        <begin position="478"/>
        <end position="498"/>
    </location>
</feature>
<evidence type="ECO:0000256" key="2">
    <source>
        <dbReference type="ARBA" id="ARBA00009810"/>
    </source>
</evidence>
<evidence type="ECO:0000256" key="20">
    <source>
        <dbReference type="RuleBase" id="RU003357"/>
    </source>
</evidence>
<evidence type="ECO:0000256" key="17">
    <source>
        <dbReference type="ARBA" id="ARBA00056786"/>
    </source>
</evidence>
<dbReference type="PANTHER" id="PTHR32552:SF68">
    <property type="entry name" value="FERRICHROME OUTER MEMBRANE TRANSPORTER_PHAGE RECEPTOR"/>
    <property type="match status" value="1"/>
</dbReference>
<evidence type="ECO:0000256" key="12">
    <source>
        <dbReference type="ARBA" id="ARBA00023077"/>
    </source>
</evidence>
<comment type="similarity">
    <text evidence="2 19 20">Belongs to the TonB-dependent receptor family.</text>
</comment>
<evidence type="ECO:0000256" key="10">
    <source>
        <dbReference type="ARBA" id="ARBA00023004"/>
    </source>
</evidence>
<evidence type="ECO:0000256" key="18">
    <source>
        <dbReference type="ARBA" id="ARBA00072467"/>
    </source>
</evidence>
<evidence type="ECO:0000256" key="13">
    <source>
        <dbReference type="ARBA" id="ARBA00023112"/>
    </source>
</evidence>
<feature type="domain" description="TonB-dependent receptor plug" evidence="23">
    <location>
        <begin position="98"/>
        <end position="199"/>
    </location>
</feature>
<keyword evidence="10" id="KW-0408">Iron</keyword>
<dbReference type="Pfam" id="PF00593">
    <property type="entry name" value="TonB_dep_Rec_b-barrel"/>
    <property type="match status" value="1"/>
</dbReference>
<evidence type="ECO:0000256" key="9">
    <source>
        <dbReference type="ARBA" id="ARBA00022906"/>
    </source>
</evidence>
<gene>
    <name evidence="24" type="ORF">SAMN05216178_2570</name>
</gene>
<dbReference type="FunFam" id="2.170.130.10:FF:000001">
    <property type="entry name" value="Catecholate siderophore TonB-dependent receptor"/>
    <property type="match status" value="1"/>
</dbReference>
<dbReference type="InterPro" id="IPR000531">
    <property type="entry name" value="Beta-barrel_TonB"/>
</dbReference>
<accession>A0A1H4MVT4</accession>
<dbReference type="AlphaFoldDB" id="A0A1H4MVT4"/>
<evidence type="ECO:0000256" key="11">
    <source>
        <dbReference type="ARBA" id="ARBA00023065"/>
    </source>
</evidence>
<dbReference type="GO" id="GO:0015891">
    <property type="term" value="P:siderophore transport"/>
    <property type="evidence" value="ECO:0007669"/>
    <property type="project" value="InterPro"/>
</dbReference>
<organism evidence="24 25">
    <name type="scientific">Pseudomonas saponiphila</name>
    <dbReference type="NCBI Taxonomy" id="556534"/>
    <lineage>
        <taxon>Bacteria</taxon>
        <taxon>Pseudomonadati</taxon>
        <taxon>Pseudomonadota</taxon>
        <taxon>Gammaproteobacteria</taxon>
        <taxon>Pseudomonadales</taxon>
        <taxon>Pseudomonadaceae</taxon>
        <taxon>Pseudomonas</taxon>
    </lineage>
</organism>
<dbReference type="InterPro" id="IPR010105">
    <property type="entry name" value="TonB_sidphr_rcpt"/>
</dbReference>
<dbReference type="InterPro" id="IPR037066">
    <property type="entry name" value="Plug_dom_sf"/>
</dbReference>
<dbReference type="Gene3D" id="2.170.130.10">
    <property type="entry name" value="TonB-dependent receptor, plug domain"/>
    <property type="match status" value="1"/>
</dbReference>
<dbReference type="EMBL" id="FNTJ01000001">
    <property type="protein sequence ID" value="SEB87083.1"/>
    <property type="molecule type" value="Genomic_DNA"/>
</dbReference>
<dbReference type="NCBIfam" id="TIGR01783">
    <property type="entry name" value="TonB-siderophor"/>
    <property type="match status" value="1"/>
</dbReference>
<keyword evidence="8" id="KW-0732">Signal</keyword>
<keyword evidence="6" id="KW-0533">Nickel</keyword>
<evidence type="ECO:0000256" key="7">
    <source>
        <dbReference type="ARBA" id="ARBA00022692"/>
    </source>
</evidence>
<dbReference type="Gene3D" id="2.40.170.20">
    <property type="entry name" value="TonB-dependent receptor, beta-barrel domain"/>
    <property type="match status" value="1"/>
</dbReference>
<dbReference type="InterPro" id="IPR036942">
    <property type="entry name" value="Beta-barrel_TonB_sf"/>
</dbReference>
<keyword evidence="15" id="KW-0675">Receptor</keyword>
<evidence type="ECO:0000313" key="24">
    <source>
        <dbReference type="EMBL" id="SEB87083.1"/>
    </source>
</evidence>
<feature type="domain" description="TonB-dependent receptor-like beta-barrel" evidence="22">
    <location>
        <begin position="272"/>
        <end position="713"/>
    </location>
</feature>
<dbReference type="PANTHER" id="PTHR32552">
    <property type="entry name" value="FERRICHROME IRON RECEPTOR-RELATED"/>
    <property type="match status" value="1"/>
</dbReference>
<keyword evidence="4 19" id="KW-1134">Transmembrane beta strand</keyword>
<dbReference type="Pfam" id="PF07715">
    <property type="entry name" value="Plug"/>
    <property type="match status" value="1"/>
</dbReference>
<keyword evidence="9" id="KW-0862">Zinc</keyword>
<evidence type="ECO:0000256" key="3">
    <source>
        <dbReference type="ARBA" id="ARBA00022448"/>
    </source>
</evidence>
<evidence type="ECO:0000256" key="16">
    <source>
        <dbReference type="ARBA" id="ARBA00023237"/>
    </source>
</evidence>
<evidence type="ECO:0000256" key="14">
    <source>
        <dbReference type="ARBA" id="ARBA00023136"/>
    </source>
</evidence>
<keyword evidence="11" id="KW-0406">Ion transport</keyword>
<keyword evidence="7 19" id="KW-0812">Transmembrane</keyword>
<keyword evidence="5" id="KW-0410">Iron transport</keyword>
<keyword evidence="12 20" id="KW-0798">TonB box</keyword>
<evidence type="ECO:0000256" key="19">
    <source>
        <dbReference type="PROSITE-ProRule" id="PRU01360"/>
    </source>
</evidence>
<name>A0A1H4MVT4_9PSED</name>
<evidence type="ECO:0000259" key="23">
    <source>
        <dbReference type="Pfam" id="PF07715"/>
    </source>
</evidence>
<dbReference type="PROSITE" id="PS52016">
    <property type="entry name" value="TONB_DEPENDENT_REC_3"/>
    <property type="match status" value="1"/>
</dbReference>
<keyword evidence="9" id="KW-0864">Zinc transport</keyword>
<dbReference type="InterPro" id="IPR012910">
    <property type="entry name" value="Plug_dom"/>
</dbReference>
<evidence type="ECO:0000256" key="8">
    <source>
        <dbReference type="ARBA" id="ARBA00022729"/>
    </source>
</evidence>
<evidence type="ECO:0000256" key="6">
    <source>
        <dbReference type="ARBA" id="ARBA00022596"/>
    </source>
</evidence>
<sequence length="743" mass="81304">MGSRVAHQNTQGWPAAGPVLRPALRRSPLACLIHGLALGLSLTQAGAVLAADGEADQDHSLTLDTSVISATQIDSPTGQQSGYVARRSLSGTKTDAALSEIPQAISVVTRDQMDAQQVQSVNEALRYTAGVQANTTAASQRFDTLSIRGFDVTTGMLRDGLKGNTAQAWPKVEAYGLERIDVLKGPASVLFGQNSPGGVVNQISKRPLEQPFHEVQIQGGSFDRAQGQFDFSGPLDDEGQFLYRLVGLERDSGTQFEHIKDDKQYFAPSFTWKPNDDTRLTLLADYTQDAFGAPRVFLPARGTLLGNPNGKVKHNVFLDEPGLDNDRTQYALGYLLEQRLNDVWSLNSSARYGHVNLLTNTASGMSLAPDLRTLNRAAYRFRIVGDTYSLDNNAQARWNLGNTQMLSLLGVDYRRTREDYYLRGGSASPIDIYHPVHGGVFDPSTPFTNTVQRADQVGVYAQQQFTFDEHWVLTVGGRQDRSSARTDNRLEQTGSKQKDQKFTYRTGLVYLADNGLAPYISYSTSFDPVLGTNFYGTPYKPTSAKQSEVGVKYQPPGIDSYITLSLFDLTQENVKTTDPANRLNTLQTGEVNVRGIELEGKASLARGLDLLATLTYNDAEVSKSNNPLEKGKRPTDTPEKMASLWADYTLPEGPLRGLGFGAGVRYIGATEADAANTVSVPSYTLLDAAVHYDFDQLIPAAKGLRLAVNATNLTDKRYYEGCSLTSCSAGYDRSVIASLRYRW</sequence>
<dbReference type="Proteomes" id="UP000198982">
    <property type="component" value="Unassembled WGS sequence"/>
</dbReference>
<keyword evidence="3 19" id="KW-0813">Transport</keyword>
<reference evidence="25" key="1">
    <citation type="submission" date="2016-10" db="EMBL/GenBank/DDBJ databases">
        <authorList>
            <person name="Varghese N."/>
            <person name="Submissions S."/>
        </authorList>
    </citation>
    <scope>NUCLEOTIDE SEQUENCE [LARGE SCALE GENOMIC DNA]</scope>
    <source>
        <strain evidence="25">DSM 9751</strain>
    </source>
</reference>
<evidence type="ECO:0000256" key="21">
    <source>
        <dbReference type="SAM" id="MobiDB-lite"/>
    </source>
</evidence>
<dbReference type="GO" id="GO:0009279">
    <property type="term" value="C:cell outer membrane"/>
    <property type="evidence" value="ECO:0007669"/>
    <property type="project" value="UniProtKB-SubCell"/>
</dbReference>
<dbReference type="GO" id="GO:0038023">
    <property type="term" value="F:signaling receptor activity"/>
    <property type="evidence" value="ECO:0007669"/>
    <property type="project" value="InterPro"/>
</dbReference>
<evidence type="ECO:0000256" key="5">
    <source>
        <dbReference type="ARBA" id="ARBA00022496"/>
    </source>
</evidence>
<comment type="subcellular location">
    <subcellularLocation>
        <location evidence="1 19">Cell outer membrane</location>
        <topology evidence="1 19">Multi-pass membrane protein</topology>
    </subcellularLocation>
</comment>
<keyword evidence="13" id="KW-0921">Nickel transport</keyword>
<dbReference type="GO" id="GO:0006829">
    <property type="term" value="P:zinc ion transport"/>
    <property type="evidence" value="ECO:0007669"/>
    <property type="project" value="UniProtKB-KW"/>
</dbReference>